<sequence length="201" mass="22716">MVGTTSPQSVSSLNFEIEVLRAKNVEIKSPGGNLFVRYYLSAGNDKRIQLNTQEISSESNLFFWNQSFSLELSGTEESINKLKQESLVFELRWRSKNSILGKIRGSQVVGRAQIPWRRVLESQKMGIEEWVTMDSKKSCAVEGLKPPAVEIAMRSRVPSTTMESKKKRNRKWNYECGCCQDIGCTCEDCDVFALVAALEAF</sequence>
<evidence type="ECO:0000313" key="2">
    <source>
        <dbReference type="EMBL" id="KAJ4848156.1"/>
    </source>
</evidence>
<dbReference type="EMBL" id="JAKUCV010000983">
    <property type="protein sequence ID" value="KAJ4848156.1"/>
    <property type="molecule type" value="Genomic_DNA"/>
</dbReference>
<feature type="domain" description="C2" evidence="1">
    <location>
        <begin position="1"/>
        <end position="131"/>
    </location>
</feature>
<reference evidence="2" key="1">
    <citation type="submission" date="2022-02" db="EMBL/GenBank/DDBJ databases">
        <authorList>
            <person name="Henning P.M."/>
            <person name="McCubbin A.G."/>
            <person name="Shore J.S."/>
        </authorList>
    </citation>
    <scope>NUCLEOTIDE SEQUENCE</scope>
    <source>
        <strain evidence="2">F60SS</strain>
        <tissue evidence="2">Leaves</tissue>
    </source>
</reference>
<dbReference type="Pfam" id="PF00168">
    <property type="entry name" value="C2"/>
    <property type="match status" value="1"/>
</dbReference>
<comment type="caution">
    <text evidence="2">The sequence shown here is derived from an EMBL/GenBank/DDBJ whole genome shotgun (WGS) entry which is preliminary data.</text>
</comment>
<dbReference type="PROSITE" id="PS50004">
    <property type="entry name" value="C2"/>
    <property type="match status" value="1"/>
</dbReference>
<reference evidence="2" key="2">
    <citation type="journal article" date="2023" name="Plants (Basel)">
        <title>Annotation of the Turnera subulata (Passifloraceae) Draft Genome Reveals the S-Locus Evolved after the Divergence of Turneroideae from Passifloroideae in a Stepwise Manner.</title>
        <authorList>
            <person name="Henning P.M."/>
            <person name="Roalson E.H."/>
            <person name="Mir W."/>
            <person name="McCubbin A.G."/>
            <person name="Shore J.S."/>
        </authorList>
    </citation>
    <scope>NUCLEOTIDE SEQUENCE</scope>
    <source>
        <strain evidence="2">F60SS</strain>
    </source>
</reference>
<dbReference type="PANTHER" id="PTHR35503:SF2">
    <property type="entry name" value="OS04G0455700 PROTEIN"/>
    <property type="match status" value="1"/>
</dbReference>
<protein>
    <recommendedName>
        <fullName evidence="1">C2 domain-containing protein</fullName>
    </recommendedName>
</protein>
<dbReference type="Gene3D" id="2.60.40.150">
    <property type="entry name" value="C2 domain"/>
    <property type="match status" value="1"/>
</dbReference>
<dbReference type="InterPro" id="IPR000008">
    <property type="entry name" value="C2_dom"/>
</dbReference>
<dbReference type="InterPro" id="IPR035892">
    <property type="entry name" value="C2_domain_sf"/>
</dbReference>
<dbReference type="OrthoDB" id="687396at2759"/>
<dbReference type="AlphaFoldDB" id="A0A9Q0GE89"/>
<dbReference type="Proteomes" id="UP001141552">
    <property type="component" value="Unassembled WGS sequence"/>
</dbReference>
<dbReference type="PANTHER" id="PTHR35503">
    <property type="entry name" value="OSJNBA0006M15.15 PROTEIN"/>
    <property type="match status" value="1"/>
</dbReference>
<accession>A0A9Q0GE89</accession>
<organism evidence="2 3">
    <name type="scientific">Turnera subulata</name>
    <dbReference type="NCBI Taxonomy" id="218843"/>
    <lineage>
        <taxon>Eukaryota</taxon>
        <taxon>Viridiplantae</taxon>
        <taxon>Streptophyta</taxon>
        <taxon>Embryophyta</taxon>
        <taxon>Tracheophyta</taxon>
        <taxon>Spermatophyta</taxon>
        <taxon>Magnoliopsida</taxon>
        <taxon>eudicotyledons</taxon>
        <taxon>Gunneridae</taxon>
        <taxon>Pentapetalae</taxon>
        <taxon>rosids</taxon>
        <taxon>fabids</taxon>
        <taxon>Malpighiales</taxon>
        <taxon>Passifloraceae</taxon>
        <taxon>Turnera</taxon>
    </lineage>
</organism>
<evidence type="ECO:0000259" key="1">
    <source>
        <dbReference type="PROSITE" id="PS50004"/>
    </source>
</evidence>
<name>A0A9Q0GE89_9ROSI</name>
<keyword evidence="3" id="KW-1185">Reference proteome</keyword>
<evidence type="ECO:0000313" key="3">
    <source>
        <dbReference type="Proteomes" id="UP001141552"/>
    </source>
</evidence>
<gene>
    <name evidence="2" type="ORF">Tsubulata_004433</name>
</gene>
<dbReference type="SUPFAM" id="SSF49562">
    <property type="entry name" value="C2 domain (Calcium/lipid-binding domain, CaLB)"/>
    <property type="match status" value="1"/>
</dbReference>
<proteinExistence type="predicted"/>